<feature type="region of interest" description="Disordered" evidence="1">
    <location>
        <begin position="102"/>
        <end position="127"/>
    </location>
</feature>
<name>D5ADI5_PICSI</name>
<dbReference type="AlphaFoldDB" id="D5ADI5"/>
<proteinExistence type="evidence at transcript level"/>
<organism evidence="2">
    <name type="scientific">Picea sitchensis</name>
    <name type="common">Sitka spruce</name>
    <name type="synonym">Pinus sitchensis</name>
    <dbReference type="NCBI Taxonomy" id="3332"/>
    <lineage>
        <taxon>Eukaryota</taxon>
        <taxon>Viridiplantae</taxon>
        <taxon>Streptophyta</taxon>
        <taxon>Embryophyta</taxon>
        <taxon>Tracheophyta</taxon>
        <taxon>Spermatophyta</taxon>
        <taxon>Pinopsida</taxon>
        <taxon>Pinidae</taxon>
        <taxon>Conifers I</taxon>
        <taxon>Pinales</taxon>
        <taxon>Pinaceae</taxon>
        <taxon>Picea</taxon>
    </lineage>
</organism>
<reference evidence="2" key="1">
    <citation type="submission" date="2010-04" db="EMBL/GenBank/DDBJ databases">
        <authorList>
            <person name="Reid K.E."/>
            <person name="Liao N."/>
            <person name="Chan S."/>
            <person name="Docking R."/>
            <person name="Taylor G."/>
            <person name="Moore R."/>
            <person name="Mayo M."/>
            <person name="Munro S."/>
            <person name="King J."/>
            <person name="Yanchuk A."/>
            <person name="Holt R."/>
            <person name="Jones S."/>
            <person name="Marra M."/>
            <person name="Ritland C.E."/>
            <person name="Ritland K."/>
            <person name="Bohlmann J."/>
        </authorList>
    </citation>
    <scope>NUCLEOTIDE SEQUENCE</scope>
    <source>
        <tissue evidence="2">Bud</tissue>
    </source>
</reference>
<dbReference type="EMBL" id="BT124348">
    <property type="protein sequence ID" value="ADE77604.1"/>
    <property type="molecule type" value="mRNA"/>
</dbReference>
<protein>
    <submittedName>
        <fullName evidence="2">Uncharacterized protein</fullName>
    </submittedName>
</protein>
<evidence type="ECO:0000256" key="1">
    <source>
        <dbReference type="SAM" id="MobiDB-lite"/>
    </source>
</evidence>
<evidence type="ECO:0000313" key="2">
    <source>
        <dbReference type="EMBL" id="ADE77604.1"/>
    </source>
</evidence>
<feature type="compositionally biased region" description="Basic and acidic residues" evidence="1">
    <location>
        <begin position="115"/>
        <end position="127"/>
    </location>
</feature>
<accession>D5ADI5</accession>
<sequence>MPGYGNGPAAVYPYGDGGYNSGAPGGYGAGYGVPAAPYKMGMGGGYGDSHGTAGGYPDTAWKTGGAVDVSGGAPAGGYGVGGVVAPHADGVMNDPSGYYGGGSYGAAGRQGQRGPDGRFRPYPERTG</sequence>